<evidence type="ECO:0000256" key="5">
    <source>
        <dbReference type="RuleBase" id="RU004404"/>
    </source>
</evidence>
<dbReference type="GO" id="GO:0004175">
    <property type="term" value="F:endopeptidase activity"/>
    <property type="evidence" value="ECO:0007669"/>
    <property type="project" value="TreeGrafter"/>
</dbReference>
<dbReference type="PANTHER" id="PTHR32060:SF30">
    <property type="entry name" value="CARBOXY-TERMINAL PROCESSING PROTEASE CTPA"/>
    <property type="match status" value="1"/>
</dbReference>
<dbReference type="GO" id="GO:0007165">
    <property type="term" value="P:signal transduction"/>
    <property type="evidence" value="ECO:0007669"/>
    <property type="project" value="TreeGrafter"/>
</dbReference>
<evidence type="ECO:0000313" key="9">
    <source>
        <dbReference type="EMBL" id="HIU52892.1"/>
    </source>
</evidence>
<dbReference type="Pfam" id="PF13180">
    <property type="entry name" value="PDZ_2"/>
    <property type="match status" value="1"/>
</dbReference>
<keyword evidence="7" id="KW-0732">Signal</keyword>
<feature type="signal peptide" evidence="7">
    <location>
        <begin position="1"/>
        <end position="24"/>
    </location>
</feature>
<dbReference type="Gene3D" id="2.30.42.10">
    <property type="match status" value="1"/>
</dbReference>
<dbReference type="SMART" id="SM00228">
    <property type="entry name" value="PDZ"/>
    <property type="match status" value="1"/>
</dbReference>
<dbReference type="PANTHER" id="PTHR32060">
    <property type="entry name" value="TAIL-SPECIFIC PROTEASE"/>
    <property type="match status" value="1"/>
</dbReference>
<dbReference type="NCBIfam" id="TIGR00225">
    <property type="entry name" value="prc"/>
    <property type="match status" value="1"/>
</dbReference>
<dbReference type="InterPro" id="IPR005151">
    <property type="entry name" value="Tail-specific_protease"/>
</dbReference>
<evidence type="ECO:0000256" key="3">
    <source>
        <dbReference type="ARBA" id="ARBA00022801"/>
    </source>
</evidence>
<dbReference type="FunFam" id="3.90.226.10:FF:000029">
    <property type="entry name" value="Peptidase, S41 family"/>
    <property type="match status" value="1"/>
</dbReference>
<feature type="compositionally biased region" description="Basic and acidic residues" evidence="6">
    <location>
        <begin position="390"/>
        <end position="406"/>
    </location>
</feature>
<evidence type="ECO:0000256" key="1">
    <source>
        <dbReference type="ARBA" id="ARBA00009179"/>
    </source>
</evidence>
<dbReference type="GO" id="GO:0008236">
    <property type="term" value="F:serine-type peptidase activity"/>
    <property type="evidence" value="ECO:0007669"/>
    <property type="project" value="UniProtKB-KW"/>
</dbReference>
<dbReference type="SUPFAM" id="SSF50156">
    <property type="entry name" value="PDZ domain-like"/>
    <property type="match status" value="1"/>
</dbReference>
<dbReference type="InterPro" id="IPR055210">
    <property type="entry name" value="CtpA/B_N"/>
</dbReference>
<protein>
    <submittedName>
        <fullName evidence="9">S41 family peptidase</fullName>
    </submittedName>
</protein>
<keyword evidence="2 5" id="KW-0645">Protease</keyword>
<evidence type="ECO:0000256" key="6">
    <source>
        <dbReference type="SAM" id="MobiDB-lite"/>
    </source>
</evidence>
<dbReference type="AlphaFoldDB" id="A0A9D1M3H9"/>
<sequence length="437" mass="47476">MRKKTSILTVSLLCLMLVSPLAEAAKQSKAQTEDADTYELLNLFGEVMERAKVSYVEDVSDKKLIESAINGMLSSLDPHSSFLDDQSFKYMSEQTKGKFGGLGIEVTMENGVVKVVSPIDDTPASKAGLKPGDYITNIDGEAVMGMTLNDAVDKMRGKIGSKVKLTIRRINEKPLEVTLKREEIKIQSVKNSIKADDVVYIRISSFSEDVDTMTAKAIKDAKKKLGDKLKGVVIDVRNNPGGLLDQAVNVSDLFLDKGEIVSTRSRNEEDTVKYTAKEGDIAKGLPIVVIINDGSASASEIVAGALQDHKRAIILGEKSFGKGSVQTVIPLGKYGAMRLTTARYYTPSGRSIQAKGIEPDIEVKPAKVEVLDTGVGFSEAEFSNALKNETSGDKNSKNADQKKAEAEELAKDYQLSRAIDLVKALGLYNEGLEDKRK</sequence>
<dbReference type="Pfam" id="PF22694">
    <property type="entry name" value="CtpB_N-like"/>
    <property type="match status" value="1"/>
</dbReference>
<comment type="caution">
    <text evidence="9">The sequence shown here is derived from an EMBL/GenBank/DDBJ whole genome shotgun (WGS) entry which is preliminary data.</text>
</comment>
<dbReference type="Pfam" id="PF03572">
    <property type="entry name" value="Peptidase_S41"/>
    <property type="match status" value="1"/>
</dbReference>
<dbReference type="CDD" id="cd07560">
    <property type="entry name" value="Peptidase_S41_CPP"/>
    <property type="match status" value="1"/>
</dbReference>
<reference evidence="9" key="1">
    <citation type="submission" date="2020-10" db="EMBL/GenBank/DDBJ databases">
        <authorList>
            <person name="Gilroy R."/>
        </authorList>
    </citation>
    <scope>NUCLEOTIDE SEQUENCE</scope>
    <source>
        <strain evidence="9">ChiW3-316</strain>
    </source>
</reference>
<dbReference type="Gene3D" id="3.30.750.44">
    <property type="match status" value="1"/>
</dbReference>
<dbReference type="GO" id="GO:0006508">
    <property type="term" value="P:proteolysis"/>
    <property type="evidence" value="ECO:0007669"/>
    <property type="project" value="UniProtKB-KW"/>
</dbReference>
<dbReference type="Gene3D" id="3.90.226.10">
    <property type="entry name" value="2-enoyl-CoA Hydratase, Chain A, domain 1"/>
    <property type="match status" value="1"/>
</dbReference>
<dbReference type="FunFam" id="2.30.42.10:FF:000063">
    <property type="entry name" value="Peptidase, S41 family"/>
    <property type="match status" value="1"/>
</dbReference>
<dbReference type="SMART" id="SM00245">
    <property type="entry name" value="TSPc"/>
    <property type="match status" value="1"/>
</dbReference>
<gene>
    <name evidence="9" type="ORF">IAD20_02300</name>
</gene>
<dbReference type="SUPFAM" id="SSF52096">
    <property type="entry name" value="ClpP/crotonase"/>
    <property type="match status" value="1"/>
</dbReference>
<evidence type="ECO:0000256" key="2">
    <source>
        <dbReference type="ARBA" id="ARBA00022670"/>
    </source>
</evidence>
<keyword evidence="4 5" id="KW-0720">Serine protease</keyword>
<evidence type="ECO:0000256" key="7">
    <source>
        <dbReference type="SAM" id="SignalP"/>
    </source>
</evidence>
<comment type="similarity">
    <text evidence="1 5">Belongs to the peptidase S41A family.</text>
</comment>
<feature type="region of interest" description="Disordered" evidence="6">
    <location>
        <begin position="386"/>
        <end position="406"/>
    </location>
</feature>
<dbReference type="GO" id="GO:0030288">
    <property type="term" value="C:outer membrane-bounded periplasmic space"/>
    <property type="evidence" value="ECO:0007669"/>
    <property type="project" value="TreeGrafter"/>
</dbReference>
<dbReference type="CDD" id="cd06782">
    <property type="entry name" value="cpPDZ_CPP-like"/>
    <property type="match status" value="1"/>
</dbReference>
<dbReference type="InterPro" id="IPR001478">
    <property type="entry name" value="PDZ"/>
</dbReference>
<dbReference type="PROSITE" id="PS50106">
    <property type="entry name" value="PDZ"/>
    <property type="match status" value="1"/>
</dbReference>
<dbReference type="Proteomes" id="UP000824107">
    <property type="component" value="Unassembled WGS sequence"/>
</dbReference>
<evidence type="ECO:0000259" key="8">
    <source>
        <dbReference type="PROSITE" id="PS50106"/>
    </source>
</evidence>
<dbReference type="InterPro" id="IPR004447">
    <property type="entry name" value="Peptidase_S41A"/>
</dbReference>
<name>A0A9D1M3H9_9PROT</name>
<proteinExistence type="inferred from homology"/>
<keyword evidence="3 5" id="KW-0378">Hydrolase</keyword>
<dbReference type="InterPro" id="IPR036034">
    <property type="entry name" value="PDZ_sf"/>
</dbReference>
<accession>A0A9D1M3H9</accession>
<feature type="chain" id="PRO_5038886695" evidence="7">
    <location>
        <begin position="25"/>
        <end position="437"/>
    </location>
</feature>
<feature type="domain" description="PDZ" evidence="8">
    <location>
        <begin position="91"/>
        <end position="156"/>
    </location>
</feature>
<evidence type="ECO:0000313" key="10">
    <source>
        <dbReference type="Proteomes" id="UP000824107"/>
    </source>
</evidence>
<reference evidence="9" key="2">
    <citation type="journal article" date="2021" name="PeerJ">
        <title>Extensive microbial diversity within the chicken gut microbiome revealed by metagenomics and culture.</title>
        <authorList>
            <person name="Gilroy R."/>
            <person name="Ravi A."/>
            <person name="Getino M."/>
            <person name="Pursley I."/>
            <person name="Horton D.L."/>
            <person name="Alikhan N.F."/>
            <person name="Baker D."/>
            <person name="Gharbi K."/>
            <person name="Hall N."/>
            <person name="Watson M."/>
            <person name="Adriaenssens E.M."/>
            <person name="Foster-Nyarko E."/>
            <person name="Jarju S."/>
            <person name="Secka A."/>
            <person name="Antonio M."/>
            <person name="Oren A."/>
            <person name="Chaudhuri R.R."/>
            <person name="La Ragione R."/>
            <person name="Hildebrand F."/>
            <person name="Pallen M.J."/>
        </authorList>
    </citation>
    <scope>NUCLEOTIDE SEQUENCE</scope>
    <source>
        <strain evidence="9">ChiW3-316</strain>
    </source>
</reference>
<dbReference type="EMBL" id="DVNC01000021">
    <property type="protein sequence ID" value="HIU52892.1"/>
    <property type="molecule type" value="Genomic_DNA"/>
</dbReference>
<evidence type="ECO:0000256" key="4">
    <source>
        <dbReference type="ARBA" id="ARBA00022825"/>
    </source>
</evidence>
<dbReference type="InterPro" id="IPR029045">
    <property type="entry name" value="ClpP/crotonase-like_dom_sf"/>
</dbReference>
<organism evidence="9 10">
    <name type="scientific">Candidatus Scatocola faecipullorum</name>
    <dbReference type="NCBI Taxonomy" id="2840917"/>
    <lineage>
        <taxon>Bacteria</taxon>
        <taxon>Pseudomonadati</taxon>
        <taxon>Pseudomonadota</taxon>
        <taxon>Alphaproteobacteria</taxon>
        <taxon>Rhodospirillales</taxon>
        <taxon>Rhodospirillaceae</taxon>
        <taxon>Rhodospirillaceae incertae sedis</taxon>
        <taxon>Candidatus Scatocola</taxon>
    </lineage>
</organism>